<dbReference type="Proteomes" id="UP000016860">
    <property type="component" value="Unassembled WGS sequence"/>
</dbReference>
<evidence type="ECO:0000313" key="2">
    <source>
        <dbReference type="EMBL" id="EPR13898.1"/>
    </source>
</evidence>
<accession>U4R5N3</accession>
<dbReference type="RefSeq" id="WP_020814068.1">
    <property type="nucleotide sequence ID" value="NZ_ATAY01000013.1"/>
</dbReference>
<evidence type="ECO:0000256" key="1">
    <source>
        <dbReference type="SAM" id="SignalP"/>
    </source>
</evidence>
<reference evidence="2 3" key="1">
    <citation type="journal article" date="2013" name="Genome Announc.">
        <title>Draft Genome Sequence of the Cellulolytic Bacterium Clostridium papyrosolvens C7 (ATCC 700395).</title>
        <authorList>
            <person name="Zepeda V."/>
            <person name="Dassa B."/>
            <person name="Borovok I."/>
            <person name="Lamed R."/>
            <person name="Bayer E.A."/>
            <person name="Cate J.H."/>
        </authorList>
    </citation>
    <scope>NUCLEOTIDE SEQUENCE [LARGE SCALE GENOMIC DNA]</scope>
    <source>
        <strain evidence="2 3">C7</strain>
    </source>
</reference>
<comment type="caution">
    <text evidence="2">The sequence shown here is derived from an EMBL/GenBank/DDBJ whole genome shotgun (WGS) entry which is preliminary data.</text>
</comment>
<evidence type="ECO:0000313" key="3">
    <source>
        <dbReference type="Proteomes" id="UP000016860"/>
    </source>
</evidence>
<dbReference type="AlphaFoldDB" id="U4R5N3"/>
<dbReference type="EMBL" id="ATAY01000013">
    <property type="protein sequence ID" value="EPR13898.1"/>
    <property type="molecule type" value="Genomic_DNA"/>
</dbReference>
<feature type="chain" id="PRO_5038914962" evidence="1">
    <location>
        <begin position="25"/>
        <end position="243"/>
    </location>
</feature>
<dbReference type="PATRIC" id="fig|1330534.3.peg.430"/>
<dbReference type="STRING" id="1330534.L323_02140"/>
<organism evidence="2 3">
    <name type="scientific">Ruminiclostridium papyrosolvens C7</name>
    <dbReference type="NCBI Taxonomy" id="1330534"/>
    <lineage>
        <taxon>Bacteria</taxon>
        <taxon>Bacillati</taxon>
        <taxon>Bacillota</taxon>
        <taxon>Clostridia</taxon>
        <taxon>Eubacteriales</taxon>
        <taxon>Oscillospiraceae</taxon>
        <taxon>Ruminiclostridium</taxon>
    </lineage>
</organism>
<name>U4R5N3_9FIRM</name>
<protein>
    <submittedName>
        <fullName evidence="2">Uncharacterized protein</fullName>
    </submittedName>
</protein>
<gene>
    <name evidence="2" type="ORF">L323_02140</name>
</gene>
<proteinExistence type="predicted"/>
<sequence length="243" mass="27279">MKKKSILSLVLVLAISFSSFTCFAQGEKKEKIILEKNNEITDINVLIKRAEDGIDESRGKSRKCLKDMSKAIIKNKDTKEEVEVETKTTTQLLESSIENNIITNSFATTAILSREDSGSSTGADVGATSTIYWSEYTISSGGQQVPVVQLTRATGRWFIYQSGVVLSNLLTQGCQQGWRDPSGQVVDNAYWAVTSYTGYDMRYYFTPIEQDSLWCLLSERMTCDWKRGTGSTYTFEFVNCQSF</sequence>
<feature type="signal peptide" evidence="1">
    <location>
        <begin position="1"/>
        <end position="24"/>
    </location>
</feature>
<keyword evidence="1" id="KW-0732">Signal</keyword>